<reference evidence="2" key="1">
    <citation type="submission" date="2016-06" db="EMBL/GenBank/DDBJ databases">
        <title>Parallel loss of symbiosis genes in relatives of nitrogen-fixing non-legume Parasponia.</title>
        <authorList>
            <person name="Van Velzen R."/>
            <person name="Holmer R."/>
            <person name="Bu F."/>
            <person name="Rutten L."/>
            <person name="Van Zeijl A."/>
            <person name="Liu W."/>
            <person name="Santuari L."/>
            <person name="Cao Q."/>
            <person name="Sharma T."/>
            <person name="Shen D."/>
            <person name="Roswanjaya Y."/>
            <person name="Wardhani T."/>
            <person name="Kalhor M.S."/>
            <person name="Jansen J."/>
            <person name="Van den Hoogen J."/>
            <person name="Gungor B."/>
            <person name="Hartog M."/>
            <person name="Hontelez J."/>
            <person name="Verver J."/>
            <person name="Yang W.-C."/>
            <person name="Schijlen E."/>
            <person name="Repin R."/>
            <person name="Schilthuizen M."/>
            <person name="Schranz E."/>
            <person name="Heidstra R."/>
            <person name="Miyata K."/>
            <person name="Fedorova E."/>
            <person name="Kohlen W."/>
            <person name="Bisseling T."/>
            <person name="Smit S."/>
            <person name="Geurts R."/>
        </authorList>
    </citation>
    <scope>NUCLEOTIDE SEQUENCE [LARGE SCALE GENOMIC DNA]</scope>
    <source>
        <strain evidence="2">cv. WU1-14</strain>
    </source>
</reference>
<dbReference type="Proteomes" id="UP000237105">
    <property type="component" value="Unassembled WGS sequence"/>
</dbReference>
<dbReference type="AlphaFoldDB" id="A0A2P5AA78"/>
<comment type="caution">
    <text evidence="1">The sequence shown here is derived from an EMBL/GenBank/DDBJ whole genome shotgun (WGS) entry which is preliminary data.</text>
</comment>
<gene>
    <name evidence="1" type="ORF">PanWU01x14_352870</name>
</gene>
<accession>A0A2P5AA78</accession>
<protein>
    <submittedName>
        <fullName evidence="1">Uncharacterized protein</fullName>
    </submittedName>
</protein>
<organism evidence="1 2">
    <name type="scientific">Parasponia andersonii</name>
    <name type="common">Sponia andersonii</name>
    <dbReference type="NCBI Taxonomy" id="3476"/>
    <lineage>
        <taxon>Eukaryota</taxon>
        <taxon>Viridiplantae</taxon>
        <taxon>Streptophyta</taxon>
        <taxon>Embryophyta</taxon>
        <taxon>Tracheophyta</taxon>
        <taxon>Spermatophyta</taxon>
        <taxon>Magnoliopsida</taxon>
        <taxon>eudicotyledons</taxon>
        <taxon>Gunneridae</taxon>
        <taxon>Pentapetalae</taxon>
        <taxon>rosids</taxon>
        <taxon>fabids</taxon>
        <taxon>Rosales</taxon>
        <taxon>Cannabaceae</taxon>
        <taxon>Parasponia</taxon>
    </lineage>
</organism>
<name>A0A2P5AA78_PARAD</name>
<dbReference type="EMBL" id="JXTB01000731">
    <property type="protein sequence ID" value="PON33414.1"/>
    <property type="molecule type" value="Genomic_DNA"/>
</dbReference>
<proteinExistence type="predicted"/>
<keyword evidence="2" id="KW-1185">Reference proteome</keyword>
<evidence type="ECO:0000313" key="2">
    <source>
        <dbReference type="Proteomes" id="UP000237105"/>
    </source>
</evidence>
<sequence length="86" mass="9679">METSLENFRTSAVSEMEMLSTTTEEFLADGKSRDELEWAPSLEPIMVSREGPPLNDERQKVVRGAKLLIVHEDAHAGSKDAIYISW</sequence>
<evidence type="ECO:0000313" key="1">
    <source>
        <dbReference type="EMBL" id="PON33414.1"/>
    </source>
</evidence>